<protein>
    <recommendedName>
        <fullName evidence="3">Thiamine transport system permease protein ThiP</fullName>
    </recommendedName>
</protein>
<evidence type="ECO:0000256" key="7">
    <source>
        <dbReference type="ARBA" id="ARBA00022692"/>
    </source>
</evidence>
<accession>A0A378C1I4</accession>
<dbReference type="PROSITE" id="PS50928">
    <property type="entry name" value="ABC_TM1"/>
    <property type="match status" value="2"/>
</dbReference>
<evidence type="ECO:0000256" key="6">
    <source>
        <dbReference type="ARBA" id="ARBA00022519"/>
    </source>
</evidence>
<dbReference type="GO" id="GO:0015888">
    <property type="term" value="P:thiamine transport"/>
    <property type="evidence" value="ECO:0007669"/>
    <property type="project" value="InterPro"/>
</dbReference>
<feature type="domain" description="ABC transmembrane type-1" evidence="12">
    <location>
        <begin position="217"/>
        <end position="411"/>
    </location>
</feature>
<dbReference type="FunFam" id="1.10.3720.10:FF:000048">
    <property type="entry name" value="Thiamine/thiamine pyrophosphate ABC transporter permease ThiP"/>
    <property type="match status" value="1"/>
</dbReference>
<organism evidence="13 14">
    <name type="scientific">Klebsiella pneumoniae subsp. ozaenae</name>
    <dbReference type="NCBI Taxonomy" id="574"/>
    <lineage>
        <taxon>Bacteria</taxon>
        <taxon>Pseudomonadati</taxon>
        <taxon>Pseudomonadota</taxon>
        <taxon>Gammaproteobacteria</taxon>
        <taxon>Enterobacterales</taxon>
        <taxon>Enterobacteriaceae</taxon>
        <taxon>Klebsiella/Raoultella group</taxon>
        <taxon>Klebsiella</taxon>
        <taxon>Klebsiella pneumoniae complex</taxon>
    </lineage>
</organism>
<feature type="transmembrane region" description="Helical" evidence="11">
    <location>
        <begin position="179"/>
        <end position="200"/>
    </location>
</feature>
<keyword evidence="4" id="KW-0813">Transport</keyword>
<evidence type="ECO:0000313" key="14">
    <source>
        <dbReference type="Proteomes" id="UP000255382"/>
    </source>
</evidence>
<feature type="transmembrane region" description="Helical" evidence="11">
    <location>
        <begin position="292"/>
        <end position="310"/>
    </location>
</feature>
<evidence type="ECO:0000256" key="11">
    <source>
        <dbReference type="SAM" id="Phobius"/>
    </source>
</evidence>
<dbReference type="Proteomes" id="UP000255382">
    <property type="component" value="Unassembled WGS sequence"/>
</dbReference>
<dbReference type="InterPro" id="IPR035906">
    <property type="entry name" value="MetI-like_sf"/>
</dbReference>
<dbReference type="AlphaFoldDB" id="A0A378C1I4"/>
<evidence type="ECO:0000259" key="12">
    <source>
        <dbReference type="PROSITE" id="PS50928"/>
    </source>
</evidence>
<dbReference type="SUPFAM" id="SSF161098">
    <property type="entry name" value="MetI-like"/>
    <property type="match status" value="2"/>
</dbReference>
<feature type="transmembrane region" description="Helical" evidence="11">
    <location>
        <begin position="261"/>
        <end position="280"/>
    </location>
</feature>
<feature type="transmembrane region" description="Helical" evidence="11">
    <location>
        <begin position="351"/>
        <end position="374"/>
    </location>
</feature>
<dbReference type="GO" id="GO:0022857">
    <property type="term" value="F:transmembrane transporter activity"/>
    <property type="evidence" value="ECO:0007669"/>
    <property type="project" value="InterPro"/>
</dbReference>
<dbReference type="InterPro" id="IPR005947">
    <property type="entry name" value="ThiP_ABC_transpt"/>
</dbReference>
<feature type="domain" description="ABC transmembrane type-1" evidence="12">
    <location>
        <begin position="1"/>
        <end position="147"/>
    </location>
</feature>
<evidence type="ECO:0000256" key="10">
    <source>
        <dbReference type="ARBA" id="ARBA00023136"/>
    </source>
</evidence>
<feature type="transmembrane region" description="Helical" evidence="11">
    <location>
        <begin position="394"/>
        <end position="411"/>
    </location>
</feature>
<reference evidence="13 14" key="1">
    <citation type="submission" date="2018-06" db="EMBL/GenBank/DDBJ databases">
        <authorList>
            <consortium name="Pathogen Informatics"/>
            <person name="Doyle S."/>
        </authorList>
    </citation>
    <scope>NUCLEOTIDE SEQUENCE [LARGE SCALE GENOMIC DNA]</scope>
    <source>
        <strain evidence="13 14">NCTC5050</strain>
    </source>
</reference>
<proteinExistence type="predicted"/>
<comment type="subcellular location">
    <subcellularLocation>
        <location evidence="1">Cell inner membrane</location>
        <topology evidence="1">Multi-pass membrane protein</topology>
    </subcellularLocation>
</comment>
<evidence type="ECO:0000256" key="5">
    <source>
        <dbReference type="ARBA" id="ARBA00022475"/>
    </source>
</evidence>
<feature type="transmembrane region" description="Helical" evidence="11">
    <location>
        <begin position="84"/>
        <end position="106"/>
    </location>
</feature>
<dbReference type="EMBL" id="UGLZ01000005">
    <property type="protein sequence ID" value="STV58714.1"/>
    <property type="molecule type" value="Genomic_DNA"/>
</dbReference>
<evidence type="ECO:0000256" key="1">
    <source>
        <dbReference type="ARBA" id="ARBA00004429"/>
    </source>
</evidence>
<feature type="transmembrane region" description="Helical" evidence="11">
    <location>
        <begin position="126"/>
        <end position="146"/>
    </location>
</feature>
<dbReference type="GO" id="GO:0005886">
    <property type="term" value="C:plasma membrane"/>
    <property type="evidence" value="ECO:0007669"/>
    <property type="project" value="UniProtKB-SubCell"/>
</dbReference>
<dbReference type="Gene3D" id="1.10.3720.10">
    <property type="entry name" value="MetI-like"/>
    <property type="match status" value="2"/>
</dbReference>
<keyword evidence="5" id="KW-1003">Cell membrane</keyword>
<dbReference type="CDD" id="cd06261">
    <property type="entry name" value="TM_PBP2"/>
    <property type="match status" value="2"/>
</dbReference>
<dbReference type="PANTHER" id="PTHR30183">
    <property type="entry name" value="MOLYBDENUM TRANSPORT SYSTEM PERMEASE PROTEIN MODB"/>
    <property type="match status" value="1"/>
</dbReference>
<keyword evidence="9 11" id="KW-1133">Transmembrane helix</keyword>
<dbReference type="InterPro" id="IPR000515">
    <property type="entry name" value="MetI-like"/>
</dbReference>
<comment type="subunit">
    <text evidence="2">The complex is composed of two ATP-binding proteins (ThiQ), two transmembrane proteins (ThiP) and a solute-binding protein (ThiB).</text>
</comment>
<keyword evidence="10 11" id="KW-0472">Membrane</keyword>
<evidence type="ECO:0000256" key="4">
    <source>
        <dbReference type="ARBA" id="ARBA00022448"/>
    </source>
</evidence>
<evidence type="ECO:0000256" key="8">
    <source>
        <dbReference type="ARBA" id="ARBA00022737"/>
    </source>
</evidence>
<evidence type="ECO:0000313" key="13">
    <source>
        <dbReference type="EMBL" id="STV58714.1"/>
    </source>
</evidence>
<keyword evidence="8" id="KW-0677">Repeat</keyword>
<keyword evidence="7 11" id="KW-0812">Transmembrane</keyword>
<name>A0A378C1I4_KLEPO</name>
<evidence type="ECO:0000256" key="9">
    <source>
        <dbReference type="ARBA" id="ARBA00022989"/>
    </source>
</evidence>
<keyword evidence="14" id="KW-1185">Reference proteome</keyword>
<dbReference type="NCBIfam" id="TIGR01253">
    <property type="entry name" value="thiP"/>
    <property type="match status" value="1"/>
</dbReference>
<feature type="transmembrane region" description="Helical" evidence="11">
    <location>
        <begin position="220"/>
        <end position="240"/>
    </location>
</feature>
<evidence type="ECO:0000256" key="3">
    <source>
        <dbReference type="ARBA" id="ARBA00016947"/>
    </source>
</evidence>
<evidence type="ECO:0000256" key="2">
    <source>
        <dbReference type="ARBA" id="ARBA00011650"/>
    </source>
</evidence>
<sequence length="422" mass="46137">MAARAGWPHYFTRSAGNGSSRPYGLQGILLAHVFFNMPMATRLLLQALENIPGEQRQIAAQLGMRGYAFFRLVEWPWLRRHIPAVAALIFMLCFASFATVLSLGGGPKATTIELAIYQALSFDYDPARAAMLALIQMLCCLGLVLLSQRLSKAVAIGVSHVRGWRDPDDRLHSRLSDGLLIGAALLLLLPPLLAVIVDGINRNMLDVLAQPALWQALSTSLRIAIAAGLLSVTLTMMLLWSSRELRSRQRPLAGQAMELSGMLILAMPGIVLATGFFLLLNNTIGLPESADGIVIFTNALMAIPYALKVLENPMRDIAARYSMLCQSLGIEGFARLRVVELRALRRPLAQALAFACVLSIGDFGVVALFGNEAFRTLPFYLYQQIGAYRSQDGAVTALLLLLLCFLLFTLIEKLPGRDAKTQ</sequence>
<dbReference type="PANTHER" id="PTHR30183:SF9">
    <property type="entry name" value="THIAMINE TRANSPORT SYSTEM PERMEASE PROTEIN THIP"/>
    <property type="match status" value="1"/>
</dbReference>
<keyword evidence="6" id="KW-0997">Cell inner membrane</keyword>
<gene>
    <name evidence="13" type="ORF">NCTC5050_06657</name>
</gene>